<feature type="coiled-coil region" evidence="4">
    <location>
        <begin position="685"/>
        <end position="743"/>
    </location>
</feature>
<dbReference type="RefSeq" id="WP_013321882.1">
    <property type="nucleotide sequence ID" value="NC_014501.1"/>
</dbReference>
<protein>
    <recommendedName>
        <fullName evidence="3">Nuclease SbcCD subunit C</fullName>
    </recommendedName>
</protein>
<feature type="coiled-coil region" evidence="4">
    <location>
        <begin position="633"/>
        <end position="660"/>
    </location>
</feature>
<proteinExistence type="inferred from homology"/>
<dbReference type="PANTHER" id="PTHR32114">
    <property type="entry name" value="ABC TRANSPORTER ABCH.3"/>
    <property type="match status" value="1"/>
</dbReference>
<dbReference type="STRING" id="497965.Cyan7822_1788"/>
<accession>E0U8M9</accession>
<dbReference type="Pfam" id="PF13558">
    <property type="entry name" value="SbcC_Walker_B"/>
    <property type="match status" value="1"/>
</dbReference>
<evidence type="ECO:0000256" key="2">
    <source>
        <dbReference type="ARBA" id="ARBA00011322"/>
    </source>
</evidence>
<dbReference type="Gene3D" id="3.40.50.300">
    <property type="entry name" value="P-loop containing nucleotide triphosphate hydrolases"/>
    <property type="match status" value="1"/>
</dbReference>
<dbReference type="PANTHER" id="PTHR32114:SF2">
    <property type="entry name" value="ABC TRANSPORTER ABCH.3"/>
    <property type="match status" value="1"/>
</dbReference>
<dbReference type="EMBL" id="CP002198">
    <property type="protein sequence ID" value="ADN13775.1"/>
    <property type="molecule type" value="Genomic_DNA"/>
</dbReference>
<evidence type="ECO:0000313" key="6">
    <source>
        <dbReference type="Proteomes" id="UP000008206"/>
    </source>
</evidence>
<reference evidence="6" key="1">
    <citation type="journal article" date="2011" name="MBio">
        <title>Novel metabolic attributes of the genus Cyanothece, comprising a group of unicellular nitrogen-fixing Cyanobacteria.</title>
        <authorList>
            <person name="Bandyopadhyay A."/>
            <person name="Elvitigala T."/>
            <person name="Welsh E."/>
            <person name="Stockel J."/>
            <person name="Liberton M."/>
            <person name="Min H."/>
            <person name="Sherman L.A."/>
            <person name="Pakrasi H.B."/>
        </authorList>
    </citation>
    <scope>NUCLEOTIDE SEQUENCE [LARGE SCALE GENOMIC DNA]</scope>
    <source>
        <strain evidence="6">PCC 7822</strain>
    </source>
</reference>
<dbReference type="SUPFAM" id="SSF52540">
    <property type="entry name" value="P-loop containing nucleoside triphosphate hydrolases"/>
    <property type="match status" value="2"/>
</dbReference>
<evidence type="ECO:0000256" key="3">
    <source>
        <dbReference type="ARBA" id="ARBA00013368"/>
    </source>
</evidence>
<comment type="similarity">
    <text evidence="1">Belongs to the SMC family. SbcC subfamily.</text>
</comment>
<dbReference type="InterPro" id="IPR027417">
    <property type="entry name" value="P-loop_NTPase"/>
</dbReference>
<gene>
    <name evidence="5" type="ordered locus">Cyan7822_1788</name>
</gene>
<dbReference type="Pfam" id="PF13555">
    <property type="entry name" value="AAA_29"/>
    <property type="match status" value="1"/>
</dbReference>
<evidence type="ECO:0000256" key="4">
    <source>
        <dbReference type="SAM" id="Coils"/>
    </source>
</evidence>
<evidence type="ECO:0000256" key="1">
    <source>
        <dbReference type="ARBA" id="ARBA00006930"/>
    </source>
</evidence>
<dbReference type="eggNOG" id="COG4913">
    <property type="taxonomic scope" value="Bacteria"/>
</dbReference>
<comment type="subunit">
    <text evidence="2">Heterodimer of SbcC and SbcD.</text>
</comment>
<feature type="coiled-coil region" evidence="4">
    <location>
        <begin position="273"/>
        <end position="377"/>
    </location>
</feature>
<evidence type="ECO:0000313" key="5">
    <source>
        <dbReference type="EMBL" id="ADN13775.1"/>
    </source>
</evidence>
<dbReference type="HOGENOM" id="CLU_009013_0_0_3"/>
<dbReference type="Proteomes" id="UP000008206">
    <property type="component" value="Chromosome"/>
</dbReference>
<sequence length="1124" mass="132226">MQLPLLIEQNGYSNNDDLAGFRLQRFEVYNWGTFDQRPWVVNLGGKTGLLTGANGSGKSTLVDGLLTLLVPNKKRNYNQASSMTGKKERDEKSYVQGAYGQIRNEEFYGSKSKLLRKEGKLTVVLAYFLNELTQQKVTLAQVLWMEQSALKKFFVIANDNLSITSHFSKFKHTSELKKALKASGAEIFEEFIKYSQRFRKLLGLQSEKALDLFNQTVSIKEIGGLNDFIRNHMLQKTDIQTKINNLIEFYQDLTVSYQAICQEKKQLEILEPLKEEEKKLHKSTEEIEFLQRLKKLTPAYIARLKLALLTEELEKIERQLNQSQDHQKECDDRLKDLRQNEQRLVIAIENDSVGQRLNELKEKSEQRQKEVNRRKHQAEKYDRYAKSLKLPTYLDRDGFYRAKKQAEDLAQTIQLALEEIGNKLDGHKIQQNDLNRKIEPLENEIKSLRQRKNQIPSENLQIRERLIAHLNLDETDLPFVGELLQVRLEAQEWEGAIERLLRGFGLCILVPEQHYRAVNAYVQANHLKGRLVYYRVKPSTPNPTARAFSLQQIPHKLDIKNDNNIFFNWLREQLVQHFSYVCCDSEEQLQHETRAITRNGLIKHGEEQHEKNDRSRIDDRRHYILGWNNANKIKVLEAELKEINEELGQVQKHIQDLKDQGSQYKNQQSLLQAFKTFTDFIEIDWRSVHLELQDLERQLKELEASSAHLNQLKEQLKEVKQQIQDATEQRDQLMQEIGRLKTKQQNFQFSQSLCELKLSQFLPQEIDELIPWFTKQLKKKELSINTIAEIEKEIIELVSSTIDREKEKQNGCKNLIYRVTDKFLKEFPEFTLNLGTSVDFLPAYLALQDKIERDDLPRHEENFKKLMNEKVIQEISWFKTSLEKQEEEIQDNIDQLNQCLREINYTDSTYIELCYEMTRDTEILEFRNDLKICLGKIVEYGAEDNEKRFKNIQERLIKRFKEEERWKNKVIDVRNWLNFSVSERYRSDHSEKEHHTDSSGKSGGQKAKFAYTILASSIAYQFGLNQEDSRSKSFRFVVIDEAFSKLDDNYARYAMELFKNLNLQLLVITPKDKINVIEPYIINLHFVCNNSDYSYSQIHSISIEEYQKKRNQVLNKANDQSFGN</sequence>
<keyword evidence="4" id="KW-0175">Coiled coil</keyword>
<dbReference type="AlphaFoldDB" id="E0U8M9"/>
<keyword evidence="6" id="KW-1185">Reference proteome</keyword>
<name>E0U8M9_GLOV7</name>
<organism evidence="5 6">
    <name type="scientific">Gloeothece verrucosa (strain PCC 7822)</name>
    <name type="common">Cyanothece sp. (strain PCC 7822)</name>
    <dbReference type="NCBI Taxonomy" id="497965"/>
    <lineage>
        <taxon>Bacteria</taxon>
        <taxon>Bacillati</taxon>
        <taxon>Cyanobacteriota</taxon>
        <taxon>Cyanophyceae</taxon>
        <taxon>Oscillatoriophycideae</taxon>
        <taxon>Chroococcales</taxon>
        <taxon>Aphanothecaceae</taxon>
        <taxon>Gloeothece</taxon>
        <taxon>Gloeothece verrucosa</taxon>
    </lineage>
</organism>
<feature type="coiled-coil region" evidence="4">
    <location>
        <begin position="424"/>
        <end position="451"/>
    </location>
</feature>
<dbReference type="OrthoDB" id="174137at2"/>
<dbReference type="KEGG" id="cyj:Cyan7822_1788"/>
<dbReference type="Gene3D" id="3.40.1140.10">
    <property type="match status" value="1"/>
</dbReference>